<dbReference type="PANTHER" id="PTHR21237">
    <property type="entry name" value="GRPE PROTEIN"/>
    <property type="match status" value="1"/>
</dbReference>
<evidence type="ECO:0000313" key="13">
    <source>
        <dbReference type="EMBL" id="KIX13773.1"/>
    </source>
</evidence>
<evidence type="ECO:0000256" key="12">
    <source>
        <dbReference type="RuleBase" id="RU004478"/>
    </source>
</evidence>
<keyword evidence="5 10" id="KW-0346">Stress response</keyword>
<comment type="subunit">
    <text evidence="3 10">Homodimer.</text>
</comment>
<dbReference type="EMBL" id="AZAC01000014">
    <property type="protein sequence ID" value="KIX13773.1"/>
    <property type="molecule type" value="Genomic_DNA"/>
</dbReference>
<evidence type="ECO:0000256" key="6">
    <source>
        <dbReference type="ARBA" id="ARBA00023186"/>
    </source>
</evidence>
<dbReference type="GO" id="GO:0051087">
    <property type="term" value="F:protein-folding chaperone binding"/>
    <property type="evidence" value="ECO:0007669"/>
    <property type="project" value="InterPro"/>
</dbReference>
<evidence type="ECO:0000256" key="1">
    <source>
        <dbReference type="ARBA" id="ARBA00004496"/>
    </source>
</evidence>
<dbReference type="FunFam" id="2.30.22.10:FF:000001">
    <property type="entry name" value="Protein GrpE"/>
    <property type="match status" value="1"/>
</dbReference>
<evidence type="ECO:0000256" key="7">
    <source>
        <dbReference type="ARBA" id="ARBA00053401"/>
    </source>
</evidence>
<evidence type="ECO:0000256" key="10">
    <source>
        <dbReference type="HAMAP-Rule" id="MF_01151"/>
    </source>
</evidence>
<comment type="caution">
    <text evidence="13">The sequence shown here is derived from an EMBL/GenBank/DDBJ whole genome shotgun (WGS) entry which is preliminary data.</text>
</comment>
<evidence type="ECO:0000256" key="4">
    <source>
        <dbReference type="ARBA" id="ARBA00022490"/>
    </source>
</evidence>
<evidence type="ECO:0000256" key="5">
    <source>
        <dbReference type="ARBA" id="ARBA00023016"/>
    </source>
</evidence>
<keyword evidence="4 10" id="KW-0963">Cytoplasm</keyword>
<dbReference type="STRING" id="1429043.X474_12765"/>
<dbReference type="InterPro" id="IPR013805">
    <property type="entry name" value="GrpE_CC"/>
</dbReference>
<gene>
    <name evidence="10" type="primary">grpE</name>
    <name evidence="13" type="ORF">X474_12765</name>
</gene>
<sequence length="161" mass="18500">MAKERDDLKDRLLRQAAELENFKKRSQREKTEFLKRANESITKDLLPVLDNMERALGHVDGNQENNSVIEGLNMIYQELVKVLTGHGLEPVKALGEPFNPEFHEAMMQEEDPEAEENTVIKELQKGYLFQDRLLRPSMVVVSKKPARAAGEEEQEVEIKVN</sequence>
<dbReference type="Pfam" id="PF01025">
    <property type="entry name" value="GrpE"/>
    <property type="match status" value="1"/>
</dbReference>
<dbReference type="SUPFAM" id="SSF58014">
    <property type="entry name" value="Coiled-coil domain of nucleotide exchange factor GrpE"/>
    <property type="match status" value="1"/>
</dbReference>
<dbReference type="PATRIC" id="fig|1429043.3.peg.2716"/>
<dbReference type="GO" id="GO:0051082">
    <property type="term" value="F:unfolded protein binding"/>
    <property type="evidence" value="ECO:0007669"/>
    <property type="project" value="TreeGrafter"/>
</dbReference>
<dbReference type="Gene3D" id="3.90.20.20">
    <property type="match status" value="1"/>
</dbReference>
<dbReference type="GO" id="GO:0005737">
    <property type="term" value="C:cytoplasm"/>
    <property type="evidence" value="ECO:0007669"/>
    <property type="project" value="UniProtKB-SubCell"/>
</dbReference>
<evidence type="ECO:0000256" key="2">
    <source>
        <dbReference type="ARBA" id="ARBA00009054"/>
    </source>
</evidence>
<dbReference type="PROSITE" id="PS01071">
    <property type="entry name" value="GRPE"/>
    <property type="match status" value="1"/>
</dbReference>
<dbReference type="InterPro" id="IPR009012">
    <property type="entry name" value="GrpE_head"/>
</dbReference>
<evidence type="ECO:0000256" key="9">
    <source>
        <dbReference type="ARBA" id="ARBA00076414"/>
    </source>
</evidence>
<dbReference type="Proteomes" id="UP000032233">
    <property type="component" value="Unassembled WGS sequence"/>
</dbReference>
<evidence type="ECO:0000256" key="8">
    <source>
        <dbReference type="ARBA" id="ARBA00072274"/>
    </source>
</evidence>
<organism evidence="13 14">
    <name type="scientific">Dethiosulfatarculus sandiegensis</name>
    <dbReference type="NCBI Taxonomy" id="1429043"/>
    <lineage>
        <taxon>Bacteria</taxon>
        <taxon>Pseudomonadati</taxon>
        <taxon>Thermodesulfobacteriota</taxon>
        <taxon>Desulfarculia</taxon>
        <taxon>Desulfarculales</taxon>
        <taxon>Desulfarculaceae</taxon>
        <taxon>Dethiosulfatarculus</taxon>
    </lineage>
</organism>
<name>A0A0D2HTD3_9BACT</name>
<dbReference type="Gene3D" id="2.30.22.10">
    <property type="entry name" value="Head domain of nucleotide exchange factor GrpE"/>
    <property type="match status" value="1"/>
</dbReference>
<dbReference type="InParanoid" id="A0A0D2HTD3"/>
<dbReference type="InterPro" id="IPR000740">
    <property type="entry name" value="GrpE"/>
</dbReference>
<dbReference type="SUPFAM" id="SSF51064">
    <property type="entry name" value="Head domain of nucleotide exchange factor GrpE"/>
    <property type="match status" value="1"/>
</dbReference>
<comment type="function">
    <text evidence="7 10 11">Participates actively in the response to hyperosmotic and heat shock by preventing the aggregation of stress-denatured proteins, in association with DnaK and GrpE. It is the nucleotide exchange factor for DnaK and may function as a thermosensor. Unfolded proteins bind initially to DnaJ; upon interaction with the DnaJ-bound protein, DnaK hydrolyzes its bound ATP, resulting in the formation of a stable complex. GrpE releases ADP from DnaK; ATP binding to DnaK triggers the release of the substrate protein, thus completing the reaction cycle. Several rounds of ATP-dependent interactions between DnaJ, DnaK and GrpE are required for fully efficient folding.</text>
</comment>
<keyword evidence="14" id="KW-1185">Reference proteome</keyword>
<evidence type="ECO:0000256" key="3">
    <source>
        <dbReference type="ARBA" id="ARBA00011738"/>
    </source>
</evidence>
<dbReference type="CDD" id="cd00446">
    <property type="entry name" value="GrpE"/>
    <property type="match status" value="1"/>
</dbReference>
<dbReference type="GO" id="GO:0006457">
    <property type="term" value="P:protein folding"/>
    <property type="evidence" value="ECO:0007669"/>
    <property type="project" value="InterPro"/>
</dbReference>
<accession>A0A0D2HTD3</accession>
<keyword evidence="6 10" id="KW-0143">Chaperone</keyword>
<comment type="subcellular location">
    <subcellularLocation>
        <location evidence="1 10">Cytoplasm</location>
    </subcellularLocation>
</comment>
<evidence type="ECO:0000313" key="14">
    <source>
        <dbReference type="Proteomes" id="UP000032233"/>
    </source>
</evidence>
<evidence type="ECO:0000256" key="11">
    <source>
        <dbReference type="RuleBase" id="RU000639"/>
    </source>
</evidence>
<dbReference type="PANTHER" id="PTHR21237:SF23">
    <property type="entry name" value="GRPE PROTEIN HOMOLOG, MITOCHONDRIAL"/>
    <property type="match status" value="1"/>
</dbReference>
<reference evidence="13 14" key="1">
    <citation type="submission" date="2013-11" db="EMBL/GenBank/DDBJ databases">
        <title>Metagenomic analysis of a methanogenic consortium involved in long chain n-alkane degradation.</title>
        <authorList>
            <person name="Davidova I.A."/>
            <person name="Callaghan A.V."/>
            <person name="Wawrik B."/>
            <person name="Pruitt S."/>
            <person name="Marks C."/>
            <person name="Duncan K.E."/>
            <person name="Suflita J.M."/>
        </authorList>
    </citation>
    <scope>NUCLEOTIDE SEQUENCE [LARGE SCALE GENOMIC DNA]</scope>
    <source>
        <strain evidence="13 14">SPR</strain>
    </source>
</reference>
<proteinExistence type="inferred from homology"/>
<dbReference type="HAMAP" id="MF_01151">
    <property type="entry name" value="GrpE"/>
    <property type="match status" value="1"/>
</dbReference>
<dbReference type="GO" id="GO:0000774">
    <property type="term" value="F:adenyl-nucleotide exchange factor activity"/>
    <property type="evidence" value="ECO:0007669"/>
    <property type="project" value="InterPro"/>
</dbReference>
<protein>
    <recommendedName>
        <fullName evidence="8 10">Protein GrpE</fullName>
    </recommendedName>
    <alternativeName>
        <fullName evidence="9 10">HSP-70 cofactor</fullName>
    </alternativeName>
</protein>
<dbReference type="GO" id="GO:0042803">
    <property type="term" value="F:protein homodimerization activity"/>
    <property type="evidence" value="ECO:0007669"/>
    <property type="project" value="InterPro"/>
</dbReference>
<comment type="similarity">
    <text evidence="2 10 12">Belongs to the GrpE family.</text>
</comment>
<dbReference type="AlphaFoldDB" id="A0A0D2HTD3"/>
<dbReference type="FunCoup" id="A0A0D2HTD3">
    <property type="interactions" value="523"/>
</dbReference>
<dbReference type="NCBIfam" id="NF010738">
    <property type="entry name" value="PRK14140.1"/>
    <property type="match status" value="1"/>
</dbReference>
<dbReference type="PRINTS" id="PR00773">
    <property type="entry name" value="GRPEPROTEIN"/>
</dbReference>